<reference evidence="1 2" key="1">
    <citation type="submission" date="2016-06" db="EMBL/GenBank/DDBJ databases">
        <title>Comparative genomics of the ectomycorrhizal sister species Rhizopogon vinicolor and Rhizopogon vesiculosus (Basidiomycota: Boletales) reveals a divergence of the mating type B locus.</title>
        <authorList>
            <consortium name="DOE Joint Genome Institute"/>
            <person name="Mujic A.B."/>
            <person name="Kuo A."/>
            <person name="Tritt A."/>
            <person name="Lipzen A."/>
            <person name="Chen C."/>
            <person name="Johnson J."/>
            <person name="Sharma A."/>
            <person name="Barry K."/>
            <person name="Grigoriev I.V."/>
            <person name="Spatafora J.W."/>
        </authorList>
    </citation>
    <scope>NUCLEOTIDE SEQUENCE [LARGE SCALE GENOMIC DNA]</scope>
    <source>
        <strain evidence="1 2">AM-OR11-026</strain>
    </source>
</reference>
<protein>
    <submittedName>
        <fullName evidence="1">Uncharacterized protein</fullName>
    </submittedName>
</protein>
<organism evidence="1 2">
    <name type="scientific">Rhizopogon vinicolor AM-OR11-026</name>
    <dbReference type="NCBI Taxonomy" id="1314800"/>
    <lineage>
        <taxon>Eukaryota</taxon>
        <taxon>Fungi</taxon>
        <taxon>Dikarya</taxon>
        <taxon>Basidiomycota</taxon>
        <taxon>Agaricomycotina</taxon>
        <taxon>Agaricomycetes</taxon>
        <taxon>Agaricomycetidae</taxon>
        <taxon>Boletales</taxon>
        <taxon>Suillineae</taxon>
        <taxon>Rhizopogonaceae</taxon>
        <taxon>Rhizopogon</taxon>
    </lineage>
</organism>
<proteinExistence type="predicted"/>
<dbReference type="AlphaFoldDB" id="A0A1B7N621"/>
<dbReference type="InParanoid" id="A0A1B7N621"/>
<keyword evidence="2" id="KW-1185">Reference proteome</keyword>
<evidence type="ECO:0000313" key="2">
    <source>
        <dbReference type="Proteomes" id="UP000092154"/>
    </source>
</evidence>
<sequence>MKVLDLSPVVVKLGSTLLQILHERDFRCTTLQSFNQVVIIVQYTVSGCMRSASLDLLNPFNNEGQLCTSVRVVNLMPRSLPILGKMISMAATIPAQQTGHIQSKPISIDGVFWLIAGEPRLMIPAVSFGKDKFVLLFREAAREVLQRQLATDASFRDAKTLI</sequence>
<name>A0A1B7N621_9AGAM</name>
<evidence type="ECO:0000313" key="1">
    <source>
        <dbReference type="EMBL" id="OAX40316.1"/>
    </source>
</evidence>
<gene>
    <name evidence="1" type="ORF">K503DRAFT_855410</name>
</gene>
<accession>A0A1B7N621</accession>
<dbReference type="EMBL" id="KV448216">
    <property type="protein sequence ID" value="OAX40316.1"/>
    <property type="molecule type" value="Genomic_DNA"/>
</dbReference>
<dbReference type="Proteomes" id="UP000092154">
    <property type="component" value="Unassembled WGS sequence"/>
</dbReference>